<feature type="transmembrane region" description="Helical" evidence="1">
    <location>
        <begin position="16"/>
        <end position="37"/>
    </location>
</feature>
<keyword evidence="1" id="KW-0472">Membrane</keyword>
<name>A0ABP6L1B0_9ACTN</name>
<sequence>MVQMYPPPPAPSRRKAWLLIGSVSAVMATAVGVAVYIGQSDKGHSSAAPFTHAFETPHLWVGTADDGVAMVELTRTGSSLSGSFDVTAIPSSDRTTTKAEHAAFTGTVDGSAVTIRIDGALGSVGSLSGTLTNTEMILHVPHDTGTMYTLTLRPGSVDDYNSKVGDLQSRARHALTDLQDAQAKEAQAAADAETRGKIDAAATKVNSAYTALKQTLGVSVDYSSFETDLATVRSDLKTVKDNAANLSGEDACIDAGSVEMDAGTVEMDAGTLESDRGTLDYTISDIESQSTALKDAWDAYETAQGLMPEYTPVLSTGVGGVSKLRTNAKDTVSAIKSKGDGYVKTGKDLAAEARRVSDAAVGSAC</sequence>
<proteinExistence type="predicted"/>
<keyword evidence="1" id="KW-1133">Transmembrane helix</keyword>
<keyword evidence="1" id="KW-0812">Transmembrane</keyword>
<evidence type="ECO:0000313" key="3">
    <source>
        <dbReference type="Proteomes" id="UP001501532"/>
    </source>
</evidence>
<dbReference type="RefSeq" id="WP_234515772.1">
    <property type="nucleotide sequence ID" value="NZ_JAKEEB010000011.1"/>
</dbReference>
<accession>A0ABP6L1B0</accession>
<dbReference type="Proteomes" id="UP001501532">
    <property type="component" value="Unassembled WGS sequence"/>
</dbReference>
<organism evidence="2 3">
    <name type="scientific">Streptomyces glomeratus</name>
    <dbReference type="NCBI Taxonomy" id="284452"/>
    <lineage>
        <taxon>Bacteria</taxon>
        <taxon>Bacillati</taxon>
        <taxon>Actinomycetota</taxon>
        <taxon>Actinomycetes</taxon>
        <taxon>Kitasatosporales</taxon>
        <taxon>Streptomycetaceae</taxon>
        <taxon>Streptomyces</taxon>
    </lineage>
</organism>
<gene>
    <name evidence="2" type="ORF">GCM10010448_04870</name>
</gene>
<evidence type="ECO:0000313" key="2">
    <source>
        <dbReference type="EMBL" id="GAA3026016.1"/>
    </source>
</evidence>
<reference evidence="3" key="1">
    <citation type="journal article" date="2019" name="Int. J. Syst. Evol. Microbiol.">
        <title>The Global Catalogue of Microorganisms (GCM) 10K type strain sequencing project: providing services to taxonomists for standard genome sequencing and annotation.</title>
        <authorList>
            <consortium name="The Broad Institute Genomics Platform"/>
            <consortium name="The Broad Institute Genome Sequencing Center for Infectious Disease"/>
            <person name="Wu L."/>
            <person name="Ma J."/>
        </authorList>
    </citation>
    <scope>NUCLEOTIDE SEQUENCE [LARGE SCALE GENOMIC DNA]</scope>
    <source>
        <strain evidence="3">JCM 9091</strain>
    </source>
</reference>
<comment type="caution">
    <text evidence="2">The sequence shown here is derived from an EMBL/GenBank/DDBJ whole genome shotgun (WGS) entry which is preliminary data.</text>
</comment>
<keyword evidence="3" id="KW-1185">Reference proteome</keyword>
<protein>
    <submittedName>
        <fullName evidence="2">Uncharacterized protein</fullName>
    </submittedName>
</protein>
<dbReference type="EMBL" id="BAAAUF010000002">
    <property type="protein sequence ID" value="GAA3026016.1"/>
    <property type="molecule type" value="Genomic_DNA"/>
</dbReference>
<evidence type="ECO:0000256" key="1">
    <source>
        <dbReference type="SAM" id="Phobius"/>
    </source>
</evidence>